<sequence length="416" mass="49005">MDKFFYGLELIYNKYKLLDGMKSDFNIFSQLLNPYDEVNLHSKLIYSILNDCKFKKEFMLSFLKTTGIISADDVSPDDLKITDVEREKDFSNGRLDLFFSCNVKDKKYVIIIENKIFAGDQYKQMDRYIKFADRCSADIKKVFYLTLLGTAPSEDSASNLDKVNLISYYNEILTWIENCIKISAREPALREVLIQYADLLEKITGKDVDYTMDVTNFLLESPENFNIANSIQPAIIDAKTYLQMSFWTKLEKSLDEMFKNFPGLNYRKTDRGEDLGKVNPWYSKTIIKNYYNNMRNSSYYGVMYYLYNRDDLGDLCFKIEYNKSDSLFYGLTLQAPGVNEDKLKSASELKNKLEPHDYKFSDWWFGWKYLKVNEKYFDFMNMDPDLVYILMDNDKLDELIKKITEEVEGFVHMIVD</sequence>
<dbReference type="Proteomes" id="UP001198374">
    <property type="component" value="Unassembled WGS sequence"/>
</dbReference>
<dbReference type="EMBL" id="JAIWIY010000001">
    <property type="protein sequence ID" value="MCA2096889.1"/>
    <property type="molecule type" value="Genomic_DNA"/>
</dbReference>
<evidence type="ECO:0000313" key="1">
    <source>
        <dbReference type="EMBL" id="MCA2096889.1"/>
    </source>
</evidence>
<reference evidence="2" key="1">
    <citation type="submission" date="2023-07" db="EMBL/GenBank/DDBJ databases">
        <title>FDA dAtabase for Regulatory Grade micrObial Sequences (FDA-ARGOS): Supporting development and validation of Infectious Disease Dx tests.</title>
        <authorList>
            <person name="Sproer C."/>
            <person name="Gronow S."/>
            <person name="Severitt S."/>
            <person name="Schroder I."/>
            <person name="Tallon L."/>
            <person name="Sadzewicz L."/>
            <person name="Zhao X."/>
            <person name="Boylan J."/>
            <person name="Ott S."/>
            <person name="Bowen H."/>
            <person name="Vavikolanu K."/>
            <person name="Hazen T."/>
            <person name="Aluvathingal J."/>
            <person name="Nadendla S."/>
            <person name="Lowell S."/>
            <person name="Myers T."/>
            <person name="Yan Y."/>
        </authorList>
    </citation>
    <scope>NUCLEOTIDE SEQUENCE [LARGE SCALE GENOMIC DNA]</scope>
    <source>
        <strain evidence="2">FDAARGOS_1538</strain>
    </source>
</reference>
<organism evidence="1 2">
    <name type="scientific">Anaerococcus degeneri</name>
    <dbReference type="NCBI Taxonomy" id="361500"/>
    <lineage>
        <taxon>Bacteria</taxon>
        <taxon>Bacillati</taxon>
        <taxon>Bacillota</taxon>
        <taxon>Tissierellia</taxon>
        <taxon>Tissierellales</taxon>
        <taxon>Peptoniphilaceae</taxon>
        <taxon>Anaerococcus</taxon>
    </lineage>
</organism>
<comment type="caution">
    <text evidence="1">The sequence shown here is derived from an EMBL/GenBank/DDBJ whole genome shotgun (WGS) entry which is preliminary data.</text>
</comment>
<proteinExistence type="predicted"/>
<gene>
    <name evidence="1" type="ORF">LDJ82_08290</name>
</gene>
<dbReference type="Pfam" id="PF14281">
    <property type="entry name" value="PDDEXK_4"/>
    <property type="match status" value="1"/>
</dbReference>
<dbReference type="RefSeq" id="WP_209771136.1">
    <property type="nucleotide sequence ID" value="NZ_JAGGLO010000001.1"/>
</dbReference>
<protein>
    <submittedName>
        <fullName evidence="1">PD-(D/E)XK nuclease family protein</fullName>
    </submittedName>
</protein>
<name>A0ABS7Z0I9_9FIRM</name>
<dbReference type="InterPro" id="IPR029470">
    <property type="entry name" value="PDDEXK_4"/>
</dbReference>
<evidence type="ECO:0000313" key="2">
    <source>
        <dbReference type="Proteomes" id="UP001198374"/>
    </source>
</evidence>
<accession>A0ABS7Z0I9</accession>
<keyword evidence="2" id="KW-1185">Reference proteome</keyword>